<sequence length="139" mass="14761">MDDQLAALAATAATTVVSSLATDAWQQVRGLVARLWHHPDQTAAVEGELEAARTLLLGPAHEEDESDLVAAWRLRFRQLLATDEAAAQALAGVVAELTAGSRPEDRPEAGVVRHVHMRATASDSAQVYQSGGDMTIGRP</sequence>
<comment type="caution">
    <text evidence="1">The sequence shown here is derived from an EMBL/GenBank/DDBJ whole genome shotgun (WGS) entry which is preliminary data.</text>
</comment>
<protein>
    <submittedName>
        <fullName evidence="1">Uncharacterized protein</fullName>
    </submittedName>
</protein>
<name>A0A3N4S130_9ACTN</name>
<accession>A0A3N4S130</accession>
<gene>
    <name evidence="1" type="ORF">EDD38_5320</name>
</gene>
<evidence type="ECO:0000313" key="2">
    <source>
        <dbReference type="Proteomes" id="UP000266906"/>
    </source>
</evidence>
<keyword evidence="2" id="KW-1185">Reference proteome</keyword>
<organism evidence="1 2">
    <name type="scientific">Kitasatospora cineracea</name>
    <dbReference type="NCBI Taxonomy" id="88074"/>
    <lineage>
        <taxon>Bacteria</taxon>
        <taxon>Bacillati</taxon>
        <taxon>Actinomycetota</taxon>
        <taxon>Actinomycetes</taxon>
        <taxon>Kitasatosporales</taxon>
        <taxon>Streptomycetaceae</taxon>
        <taxon>Kitasatospora</taxon>
    </lineage>
</organism>
<proteinExistence type="predicted"/>
<reference evidence="1 2" key="1">
    <citation type="submission" date="2018-11" db="EMBL/GenBank/DDBJ databases">
        <title>Sequencing the genomes of 1000 actinobacteria strains.</title>
        <authorList>
            <person name="Klenk H.-P."/>
        </authorList>
    </citation>
    <scope>NUCLEOTIDE SEQUENCE [LARGE SCALE GENOMIC DNA]</scope>
    <source>
        <strain evidence="1 2">DSM 44781</strain>
    </source>
</reference>
<dbReference type="AlphaFoldDB" id="A0A3N4S130"/>
<dbReference type="RefSeq" id="WP_123819774.1">
    <property type="nucleotide sequence ID" value="NZ_RKQG01000001.1"/>
</dbReference>
<evidence type="ECO:0000313" key="1">
    <source>
        <dbReference type="EMBL" id="RPE36939.1"/>
    </source>
</evidence>
<dbReference type="EMBL" id="RKQG01000001">
    <property type="protein sequence ID" value="RPE36939.1"/>
    <property type="molecule type" value="Genomic_DNA"/>
</dbReference>
<dbReference type="Proteomes" id="UP000266906">
    <property type="component" value="Unassembled WGS sequence"/>
</dbReference>